<dbReference type="Proteomes" id="UP000182034">
    <property type="component" value="Unassembled WGS sequence"/>
</dbReference>
<evidence type="ECO:0000313" key="1">
    <source>
        <dbReference type="EMBL" id="SFZ96278.1"/>
    </source>
</evidence>
<sequence length="47" mass="5202">MTYSVTHLENLKMGHEKFRESRLTGSLTIVHLAESGNKKGSISKLGD</sequence>
<gene>
    <name evidence="1" type="ORF">SAMN05216324_1182</name>
</gene>
<reference evidence="2" key="1">
    <citation type="submission" date="2016-10" db="EMBL/GenBank/DDBJ databases">
        <authorList>
            <person name="Varghese N."/>
            <person name="Submissions S."/>
        </authorList>
    </citation>
    <scope>NUCLEOTIDE SEQUENCE [LARGE SCALE GENOMIC DNA]</scope>
    <source>
        <strain evidence="2">SUR2</strain>
    </source>
</reference>
<evidence type="ECO:0000313" key="2">
    <source>
        <dbReference type="Proteomes" id="UP000182034"/>
    </source>
</evidence>
<dbReference type="EMBL" id="FPKW01000018">
    <property type="protein sequence ID" value="SFZ96278.1"/>
    <property type="molecule type" value="Genomic_DNA"/>
</dbReference>
<keyword evidence="2" id="KW-1185">Reference proteome</keyword>
<accession>A0A1K2IVF7</accession>
<protein>
    <submittedName>
        <fullName evidence="1">Uncharacterized protein</fullName>
    </submittedName>
</protein>
<proteinExistence type="predicted"/>
<dbReference type="AlphaFoldDB" id="A0A1K2IVF7"/>
<name>A0A1K2IVF7_9FLAO</name>
<organism evidence="1 2">
    <name type="scientific">Chryseobacterium limigenitum</name>
    <dbReference type="NCBI Taxonomy" id="1612149"/>
    <lineage>
        <taxon>Bacteria</taxon>
        <taxon>Pseudomonadati</taxon>
        <taxon>Bacteroidota</taxon>
        <taxon>Flavobacteriia</taxon>
        <taxon>Flavobacteriales</taxon>
        <taxon>Weeksellaceae</taxon>
        <taxon>Chryseobacterium group</taxon>
        <taxon>Chryseobacterium</taxon>
    </lineage>
</organism>